<organism evidence="2">
    <name type="scientific">uncultured Rubrobacteraceae bacterium</name>
    <dbReference type="NCBI Taxonomy" id="349277"/>
    <lineage>
        <taxon>Bacteria</taxon>
        <taxon>Bacillati</taxon>
        <taxon>Actinomycetota</taxon>
        <taxon>Rubrobacteria</taxon>
        <taxon>Rubrobacterales</taxon>
        <taxon>Rubrobacteraceae</taxon>
        <taxon>environmental samples</taxon>
    </lineage>
</organism>
<feature type="domain" description="Beta-lactamase-related" evidence="1">
    <location>
        <begin position="9"/>
        <end position="357"/>
    </location>
</feature>
<dbReference type="InterPro" id="IPR001466">
    <property type="entry name" value="Beta-lactam-related"/>
</dbReference>
<name>A0A6J4RCH2_9ACTN</name>
<gene>
    <name evidence="2" type="ORF">AVDCRST_MAG58-3377</name>
</gene>
<accession>A0A6J4RCH2</accession>
<dbReference type="InterPro" id="IPR052907">
    <property type="entry name" value="Beta-lactamase/esterase"/>
</dbReference>
<evidence type="ECO:0000259" key="1">
    <source>
        <dbReference type="Pfam" id="PF00144"/>
    </source>
</evidence>
<sequence length="370" mass="39393">MTDIQNEVQEAIDELVESGAERGLQVTVHQNGEQVADAVAGVADPETGRLVTPDTPFYAYSVGKGATATVAHVLVERGAFGYETRIVELWPEFGARGKEAATVRHVLTHTVGVPGIPAGTTPEDLCDWDKMCAMIADAEPWWEPGAKTAYHAYPFGYIIGEIVRRTTGKPISQVLREDVAGPLGVENEVYFGMPESEHGRLARLEDMEGSAEFLASMPDDSPFFELGPRATTPTAEFGNRTDILNADIPAGGKMSARAMARMYTALLGEVDGVRLISPERLREISAPAFSGEDQIMGNPVTWALGYAIGRIGTEAHETPSVFGWGGVGGSYACADTATGTTFALTKNRLTPDFGAAEQIAGIVAKAVAES</sequence>
<dbReference type="SUPFAM" id="SSF56601">
    <property type="entry name" value="beta-lactamase/transpeptidase-like"/>
    <property type="match status" value="1"/>
</dbReference>
<protein>
    <submittedName>
        <fullName evidence="2">Putative esterase</fullName>
    </submittedName>
</protein>
<dbReference type="PANTHER" id="PTHR43319:SF3">
    <property type="entry name" value="BETA-LACTAMASE-RELATED DOMAIN-CONTAINING PROTEIN"/>
    <property type="match status" value="1"/>
</dbReference>
<dbReference type="InterPro" id="IPR012338">
    <property type="entry name" value="Beta-lactam/transpept-like"/>
</dbReference>
<dbReference type="Gene3D" id="3.40.710.10">
    <property type="entry name" value="DD-peptidase/beta-lactamase superfamily"/>
    <property type="match status" value="1"/>
</dbReference>
<dbReference type="AlphaFoldDB" id="A0A6J4RCH2"/>
<dbReference type="Pfam" id="PF00144">
    <property type="entry name" value="Beta-lactamase"/>
    <property type="match status" value="1"/>
</dbReference>
<evidence type="ECO:0000313" key="2">
    <source>
        <dbReference type="EMBL" id="CAA9465222.1"/>
    </source>
</evidence>
<dbReference type="EMBL" id="CADCVF010000069">
    <property type="protein sequence ID" value="CAA9465222.1"/>
    <property type="molecule type" value="Genomic_DNA"/>
</dbReference>
<dbReference type="PANTHER" id="PTHR43319">
    <property type="entry name" value="BETA-LACTAMASE-RELATED"/>
    <property type="match status" value="1"/>
</dbReference>
<reference evidence="2" key="1">
    <citation type="submission" date="2020-02" db="EMBL/GenBank/DDBJ databases">
        <authorList>
            <person name="Meier V. D."/>
        </authorList>
    </citation>
    <scope>NUCLEOTIDE SEQUENCE</scope>
    <source>
        <strain evidence="2">AVDCRST_MAG58</strain>
    </source>
</reference>
<proteinExistence type="predicted"/>